<dbReference type="EMBL" id="JAPWGY010000002">
    <property type="protein sequence ID" value="MCZ4280653.1"/>
    <property type="molecule type" value="Genomic_DNA"/>
</dbReference>
<evidence type="ECO:0000259" key="1">
    <source>
        <dbReference type="Pfam" id="PF24024"/>
    </source>
</evidence>
<comment type="caution">
    <text evidence="2">The sequence shown here is derived from an EMBL/GenBank/DDBJ whole genome shotgun (WGS) entry which is preliminary data.</text>
</comment>
<gene>
    <name evidence="2" type="ORF">O4H49_07675</name>
</gene>
<dbReference type="InterPro" id="IPR055760">
    <property type="entry name" value="DUF7336"/>
</dbReference>
<keyword evidence="3" id="KW-1185">Reference proteome</keyword>
<name>A0ABT4LHS1_9PROT</name>
<reference evidence="2" key="1">
    <citation type="submission" date="2022-12" db="EMBL/GenBank/DDBJ databases">
        <title>Bacterial isolates from different developmental stages of Nematostella vectensis.</title>
        <authorList>
            <person name="Fraune S."/>
        </authorList>
    </citation>
    <scope>NUCLEOTIDE SEQUENCE</scope>
    <source>
        <strain evidence="2">G21630-S1</strain>
    </source>
</reference>
<evidence type="ECO:0000313" key="3">
    <source>
        <dbReference type="Proteomes" id="UP001069802"/>
    </source>
</evidence>
<dbReference type="RefSeq" id="WP_269422836.1">
    <property type="nucleotide sequence ID" value="NZ_JAPWGY010000002.1"/>
</dbReference>
<feature type="domain" description="DUF7336" evidence="1">
    <location>
        <begin position="3"/>
        <end position="66"/>
    </location>
</feature>
<sequence length="71" mass="8121">MRKVYILEHVQEFDEYREIVKTLGVFENEEKARKAIAKLKSMPEFTGSEDGFSISCTIVDNTGWLEGYGEG</sequence>
<proteinExistence type="predicted"/>
<evidence type="ECO:0000313" key="2">
    <source>
        <dbReference type="EMBL" id="MCZ4280653.1"/>
    </source>
</evidence>
<protein>
    <recommendedName>
        <fullName evidence="1">DUF7336 domain-containing protein</fullName>
    </recommendedName>
</protein>
<dbReference type="Pfam" id="PF24024">
    <property type="entry name" value="DUF7336"/>
    <property type="match status" value="1"/>
</dbReference>
<organism evidence="2 3">
    <name type="scientific">Kiloniella laminariae</name>
    <dbReference type="NCBI Taxonomy" id="454162"/>
    <lineage>
        <taxon>Bacteria</taxon>
        <taxon>Pseudomonadati</taxon>
        <taxon>Pseudomonadota</taxon>
        <taxon>Alphaproteobacteria</taxon>
        <taxon>Rhodospirillales</taxon>
        <taxon>Kiloniellaceae</taxon>
        <taxon>Kiloniella</taxon>
    </lineage>
</organism>
<dbReference type="Proteomes" id="UP001069802">
    <property type="component" value="Unassembled WGS sequence"/>
</dbReference>
<accession>A0ABT4LHS1</accession>